<dbReference type="SUPFAM" id="SSF53474">
    <property type="entry name" value="alpha/beta-Hydrolases"/>
    <property type="match status" value="1"/>
</dbReference>
<evidence type="ECO:0000259" key="4">
    <source>
        <dbReference type="Pfam" id="PF00561"/>
    </source>
</evidence>
<feature type="domain" description="AB hydrolase-1" evidence="4">
    <location>
        <begin position="42"/>
        <end position="321"/>
    </location>
</feature>
<dbReference type="Pfam" id="PF00561">
    <property type="entry name" value="Abhydrolase_1"/>
    <property type="match status" value="1"/>
</dbReference>
<protein>
    <recommendedName>
        <fullName evidence="2">Homoserine O-acetyltransferase</fullName>
        <shortName evidence="2">HAT</shortName>
        <ecNumber evidence="2">2.3.1.31</ecNumber>
    </recommendedName>
    <alternativeName>
        <fullName evidence="2">Homoserine transacetylase</fullName>
        <shortName evidence="2">HTA</shortName>
    </alternativeName>
</protein>
<dbReference type="Proteomes" id="UP000199149">
    <property type="component" value="Unassembled WGS sequence"/>
</dbReference>
<organism evidence="5 6">
    <name type="scientific">Algoriella xinjiangensis</name>
    <dbReference type="NCBI Taxonomy" id="684065"/>
    <lineage>
        <taxon>Bacteria</taxon>
        <taxon>Pseudomonadati</taxon>
        <taxon>Bacteroidota</taxon>
        <taxon>Flavobacteriia</taxon>
        <taxon>Flavobacteriales</taxon>
        <taxon>Weeksellaceae</taxon>
        <taxon>Algoriella</taxon>
    </lineage>
</organism>
<dbReference type="PANTHER" id="PTHR32268">
    <property type="entry name" value="HOMOSERINE O-ACETYLTRANSFERASE"/>
    <property type="match status" value="1"/>
</dbReference>
<proteinExistence type="inferred from homology"/>
<gene>
    <name evidence="2" type="primary">metXA</name>
    <name evidence="5" type="ORF">SAMN05421738_1112</name>
</gene>
<dbReference type="InterPro" id="IPR008220">
    <property type="entry name" value="HAT_MetX-like"/>
</dbReference>
<dbReference type="UniPathway" id="UPA00051">
    <property type="reaction ID" value="UER00074"/>
</dbReference>
<accession>A0A1I4YE37</accession>
<comment type="catalytic activity">
    <reaction evidence="2">
        <text>L-homoserine + acetyl-CoA = O-acetyl-L-homoserine + CoA</text>
        <dbReference type="Rhea" id="RHEA:13701"/>
        <dbReference type="ChEBI" id="CHEBI:57287"/>
        <dbReference type="ChEBI" id="CHEBI:57288"/>
        <dbReference type="ChEBI" id="CHEBI:57476"/>
        <dbReference type="ChEBI" id="CHEBI:57716"/>
        <dbReference type="EC" id="2.3.1.31"/>
    </reaction>
</comment>
<comment type="subunit">
    <text evidence="2">Homodimer.</text>
</comment>
<dbReference type="AlphaFoldDB" id="A0A1I4YE37"/>
<keyword evidence="2" id="KW-0028">Amino-acid biosynthesis</keyword>
<sequence length="335" mass="38200">MNLQHYQHDLPFEFENGEIIENLTIAYHTAGKINPEKNNIIWVCHALTANSNVFEWWEGLFGENDLFNPNDHFIICANVIGSHYGTTNPLSANPKTNQPYYRDFPTFTIKDFAKAHQLLADYLNIKEIDVLIGGSLGGQQALEFTLLDKVKVNNLVLLATNAAHSPWGIAFNESQRLAIEADSTFNEKKDDGGNNGLITARTIAMLSYRTYQIYEEKQKDENHISDFFRASSYQKYQGQKLADRFNAYSYWYLSKAMDSQNLARDRKTLEEALHTIKAKTYVIGISSDILFPVSEQKYIADNIPNATYFEIDSIYGHDGFLIEIKALNKILKELA</sequence>
<keyword evidence="6" id="KW-1185">Reference proteome</keyword>
<dbReference type="GO" id="GO:0009086">
    <property type="term" value="P:methionine biosynthetic process"/>
    <property type="evidence" value="ECO:0007669"/>
    <property type="project" value="UniProtKB-UniRule"/>
</dbReference>
<dbReference type="InterPro" id="IPR029058">
    <property type="entry name" value="AB_hydrolase_fold"/>
</dbReference>
<evidence type="ECO:0000313" key="5">
    <source>
        <dbReference type="EMBL" id="SFN36043.1"/>
    </source>
</evidence>
<reference evidence="6" key="1">
    <citation type="submission" date="2016-10" db="EMBL/GenBank/DDBJ databases">
        <authorList>
            <person name="Varghese N."/>
            <person name="Submissions S."/>
        </authorList>
    </citation>
    <scope>NUCLEOTIDE SEQUENCE [LARGE SCALE GENOMIC DNA]</scope>
    <source>
        <strain evidence="6">XJ109</strain>
    </source>
</reference>
<feature type="active site" description="Nucleophile" evidence="2 3">
    <location>
        <position position="135"/>
    </location>
</feature>
<dbReference type="Gene3D" id="3.40.50.1820">
    <property type="entry name" value="alpha/beta hydrolase"/>
    <property type="match status" value="1"/>
</dbReference>
<keyword evidence="1 2" id="KW-0808">Transferase</keyword>
<evidence type="ECO:0000313" key="6">
    <source>
        <dbReference type="Proteomes" id="UP000199149"/>
    </source>
</evidence>
<dbReference type="OrthoDB" id="9800754at2"/>
<feature type="active site" evidence="2 3">
    <location>
        <position position="288"/>
    </location>
</feature>
<evidence type="ECO:0000256" key="1">
    <source>
        <dbReference type="ARBA" id="ARBA00022679"/>
    </source>
</evidence>
<comment type="function">
    <text evidence="2">Transfers an acetyl group from acetyl-CoA to L-homoserine, forming acetyl-L-homoserine.</text>
</comment>
<keyword evidence="2" id="KW-0963">Cytoplasm</keyword>
<dbReference type="NCBIfam" id="TIGR01392">
    <property type="entry name" value="homoserO_Ac_trn"/>
    <property type="match status" value="1"/>
</dbReference>
<dbReference type="GO" id="GO:0009092">
    <property type="term" value="P:homoserine metabolic process"/>
    <property type="evidence" value="ECO:0007669"/>
    <property type="project" value="TreeGrafter"/>
</dbReference>
<keyword evidence="2" id="KW-0486">Methionine biosynthesis</keyword>
<comment type="caution">
    <text evidence="2">Lacks conserved residue(s) required for the propagation of feature annotation.</text>
</comment>
<keyword evidence="2" id="KW-0012">Acyltransferase</keyword>
<dbReference type="GO" id="GO:0004414">
    <property type="term" value="F:homoserine O-acetyltransferase activity"/>
    <property type="evidence" value="ECO:0007669"/>
    <property type="project" value="UniProtKB-UniRule"/>
</dbReference>
<dbReference type="EC" id="2.3.1.31" evidence="2"/>
<dbReference type="PIRSF" id="PIRSF000443">
    <property type="entry name" value="Homoser_Ac_trans"/>
    <property type="match status" value="1"/>
</dbReference>
<name>A0A1I4YE37_9FLAO</name>
<dbReference type="InterPro" id="IPR000073">
    <property type="entry name" value="AB_hydrolase_1"/>
</dbReference>
<feature type="binding site" evidence="2">
    <location>
        <position position="201"/>
    </location>
    <ligand>
        <name>substrate</name>
    </ligand>
</feature>
<dbReference type="RefSeq" id="WP_092908729.1">
    <property type="nucleotide sequence ID" value="NZ_FOUZ01000011.1"/>
</dbReference>
<feature type="binding site" evidence="2">
    <location>
        <position position="318"/>
    </location>
    <ligand>
        <name>substrate</name>
    </ligand>
</feature>
<dbReference type="STRING" id="684065.SAMN05421738_1112"/>
<feature type="active site" evidence="2 3">
    <location>
        <position position="317"/>
    </location>
</feature>
<comment type="similarity">
    <text evidence="2">Belongs to the AB hydrolase superfamily. MetX family.</text>
</comment>
<evidence type="ECO:0000256" key="3">
    <source>
        <dbReference type="PIRSR" id="PIRSR000443-1"/>
    </source>
</evidence>
<comment type="subcellular location">
    <subcellularLocation>
        <location evidence="2">Cytoplasm</location>
    </subcellularLocation>
</comment>
<dbReference type="HAMAP" id="MF_00296">
    <property type="entry name" value="MetX_acyltransf"/>
    <property type="match status" value="1"/>
</dbReference>
<dbReference type="PANTHER" id="PTHR32268:SF11">
    <property type="entry name" value="HOMOSERINE O-ACETYLTRANSFERASE"/>
    <property type="match status" value="1"/>
</dbReference>
<comment type="pathway">
    <text evidence="2">Amino-acid biosynthesis; L-methionine biosynthesis via de novo pathway; O-acetyl-L-homoserine from L-homoserine: step 1/1.</text>
</comment>
<dbReference type="EMBL" id="FOUZ01000011">
    <property type="protein sequence ID" value="SFN36043.1"/>
    <property type="molecule type" value="Genomic_DNA"/>
</dbReference>
<dbReference type="GO" id="GO:0005737">
    <property type="term" value="C:cytoplasm"/>
    <property type="evidence" value="ECO:0007669"/>
    <property type="project" value="UniProtKB-SubCell"/>
</dbReference>
<evidence type="ECO:0000256" key="2">
    <source>
        <dbReference type="HAMAP-Rule" id="MF_00296"/>
    </source>
</evidence>